<sequence>MTVCDEDSSCKNSDITLRVANYNGSSTMPPRAGIPPSFGRTRGDREISAYIQKIDQRKDDPKKQIEYLSKLRALLQHKVQQQEQVSELGRLLGPSVVDAMRNGPANEELIEECTCILYLLSILDPTFKKGVARLFKAMEDHRENVAIQRAACAAIRRVISKNPDAIPRIVPSVSVILRSMTEHTGNAKFLCSALEVLAIIASNIPAKPIFVYRDGALNHVLAAMKKYPNDLSIQATALRTLSNLSYGSGEDILESFGPAITAVIRAMKRHIMHNKVQLYGCCTLHYIADAYKNEITEAWGISTILVSMKEYAHDSMLQEQGCAALSIILNEKVDNDIEAFMKDGGLSTILQSMMQSPQNLEIQKYGLRILNSLKTTDNYELMLSGGGLDVIISNMNSFDYQVDIAMQCCEILKNFTRMSLDFQRAVSAKGGIGLVLSTMRRHVNSHSVQDSGFACMRNICLHRDNRLLVEGEGGVGTLLTHMAIYLEDAAIQAYGCDALGRLATETPNQVTIVNDNGIGEVLRAMKEHTGHPGVQDRACFFLLAMTEFPPAVASMMDKDILNAARETRGRIPPKEIAKQRLETLITRLEKEEGSNWFKRK</sequence>
<protein>
    <recommendedName>
        <fullName evidence="2">LRRK2 ARM repeat domain-containing protein</fullName>
    </recommendedName>
</protein>
<feature type="domain" description="LRRK2 ARM repeat" evidence="2">
    <location>
        <begin position="303"/>
        <end position="457"/>
    </location>
</feature>
<dbReference type="InterPro" id="IPR000225">
    <property type="entry name" value="Armadillo"/>
</dbReference>
<dbReference type="PANTHER" id="PTHR22895:SF0">
    <property type="entry name" value="ARMADILLO REPEAT-CONTAINING PROTEIN 6"/>
    <property type="match status" value="1"/>
</dbReference>
<dbReference type="SUPFAM" id="SSF48371">
    <property type="entry name" value="ARM repeat"/>
    <property type="match status" value="2"/>
</dbReference>
<dbReference type="AlphaFoldDB" id="A0A7S4AEW0"/>
<evidence type="ECO:0000259" key="2">
    <source>
        <dbReference type="Pfam" id="PF23744"/>
    </source>
</evidence>
<organism evidence="3">
    <name type="scientific">Pseudo-nitzschia australis</name>
    <dbReference type="NCBI Taxonomy" id="44445"/>
    <lineage>
        <taxon>Eukaryota</taxon>
        <taxon>Sar</taxon>
        <taxon>Stramenopiles</taxon>
        <taxon>Ochrophyta</taxon>
        <taxon>Bacillariophyta</taxon>
        <taxon>Bacillariophyceae</taxon>
        <taxon>Bacillariophycidae</taxon>
        <taxon>Bacillariales</taxon>
        <taxon>Bacillariaceae</taxon>
        <taxon>Pseudo-nitzschia</taxon>
    </lineage>
</organism>
<gene>
    <name evidence="3" type="ORF">PAUS00366_LOCUS5417</name>
</gene>
<dbReference type="InterPro" id="IPR056597">
    <property type="entry name" value="ARM_LRRK2"/>
</dbReference>
<name>A0A7S4AEW0_9STRA</name>
<dbReference type="SMART" id="SM00185">
    <property type="entry name" value="ARM"/>
    <property type="match status" value="4"/>
</dbReference>
<accession>A0A7S4AEW0</accession>
<keyword evidence="1" id="KW-0677">Repeat</keyword>
<dbReference type="EMBL" id="HBIX01006900">
    <property type="protein sequence ID" value="CAE0712665.1"/>
    <property type="molecule type" value="Transcribed_RNA"/>
</dbReference>
<evidence type="ECO:0000313" key="3">
    <source>
        <dbReference type="EMBL" id="CAE0712665.1"/>
    </source>
</evidence>
<dbReference type="InterPro" id="IPR011989">
    <property type="entry name" value="ARM-like"/>
</dbReference>
<reference evidence="3" key="1">
    <citation type="submission" date="2021-01" db="EMBL/GenBank/DDBJ databases">
        <authorList>
            <person name="Corre E."/>
            <person name="Pelletier E."/>
            <person name="Niang G."/>
            <person name="Scheremetjew M."/>
            <person name="Finn R."/>
            <person name="Kale V."/>
            <person name="Holt S."/>
            <person name="Cochrane G."/>
            <person name="Meng A."/>
            <person name="Brown T."/>
            <person name="Cohen L."/>
        </authorList>
    </citation>
    <scope>NUCLEOTIDE SEQUENCE</scope>
    <source>
        <strain evidence="3">10249 10 AB</strain>
    </source>
</reference>
<dbReference type="InterPro" id="IPR016024">
    <property type="entry name" value="ARM-type_fold"/>
</dbReference>
<evidence type="ECO:0000256" key="1">
    <source>
        <dbReference type="ARBA" id="ARBA00022737"/>
    </source>
</evidence>
<proteinExistence type="predicted"/>
<dbReference type="Pfam" id="PF23744">
    <property type="entry name" value="ARM_LRRK2"/>
    <property type="match status" value="2"/>
</dbReference>
<feature type="domain" description="LRRK2 ARM repeat" evidence="2">
    <location>
        <begin position="135"/>
        <end position="281"/>
    </location>
</feature>
<dbReference type="PANTHER" id="PTHR22895">
    <property type="entry name" value="ARMADILLO REPEAT-CONTAINING PROTEIN 6"/>
    <property type="match status" value="1"/>
</dbReference>
<dbReference type="Gene3D" id="1.25.10.10">
    <property type="entry name" value="Leucine-rich Repeat Variant"/>
    <property type="match status" value="2"/>
</dbReference>